<keyword evidence="1" id="KW-0479">Metal-binding</keyword>
<dbReference type="EC" id="1.3.99.-" evidence="1"/>
<dbReference type="GO" id="GO:0046872">
    <property type="term" value="F:metal ion binding"/>
    <property type="evidence" value="ECO:0007669"/>
    <property type="project" value="UniProtKB-UniRule"/>
</dbReference>
<keyword evidence="1" id="KW-1003">Cell membrane</keyword>
<comment type="function">
    <text evidence="1">Catalyzes the oxidation of protoporphyrinogen IX to protoporphyrin IX.</text>
</comment>
<evidence type="ECO:0000313" key="5">
    <source>
        <dbReference type="Proteomes" id="UP000076152"/>
    </source>
</evidence>
<dbReference type="RefSeq" id="WP_017386424.1">
    <property type="nucleotide sequence ID" value="NZ_BBTQ01000021.1"/>
</dbReference>
<protein>
    <recommendedName>
        <fullName evidence="1">Protoporphyrinogen IX oxidase</fullName>
        <ecNumber evidence="1">1.3.99.-</ecNumber>
    </recommendedName>
</protein>
<accession>A0A0Q1KB12</accession>
<dbReference type="GO" id="GO:0005886">
    <property type="term" value="C:plasma membrane"/>
    <property type="evidence" value="ECO:0007669"/>
    <property type="project" value="UniProtKB-UniRule"/>
</dbReference>
<comment type="cofactor">
    <cofactor evidence="1">
        <name>heme b</name>
        <dbReference type="ChEBI" id="CHEBI:60344"/>
    </cofactor>
    <text evidence="1">Binds 1 heme b (iron(II)-protoporphyrin IX) group per subunit.</text>
</comment>
<proteinExistence type="inferred from homology"/>
<evidence type="ECO:0000256" key="1">
    <source>
        <dbReference type="PIRNR" id="PIRNR004638"/>
    </source>
</evidence>
<feature type="transmembrane region" description="Helical" evidence="2">
    <location>
        <begin position="14"/>
        <end position="38"/>
    </location>
</feature>
<reference evidence="4 6" key="2">
    <citation type="submission" date="2018-10" db="EMBL/GenBank/DDBJ databases">
        <title>GWAS and RNA-Seq identify cryptic mechanisms of antimicrobial resistance in Acinetobacter baumannii.</title>
        <authorList>
            <person name="Sahl J.W."/>
        </authorList>
    </citation>
    <scope>NUCLEOTIDE SEQUENCE [LARGE SCALE GENOMIC DNA]</scope>
    <source>
        <strain evidence="4 6">TG41884</strain>
    </source>
</reference>
<keyword evidence="1" id="KW-0349">Heme</keyword>
<dbReference type="GO" id="GO:0070818">
    <property type="term" value="F:protoporphyrinogen oxidase activity"/>
    <property type="evidence" value="ECO:0007669"/>
    <property type="project" value="UniProtKB-UniRule"/>
</dbReference>
<dbReference type="GO" id="GO:0006782">
    <property type="term" value="P:protoporphyrinogen IX biosynthetic process"/>
    <property type="evidence" value="ECO:0007669"/>
    <property type="project" value="UniProtKB-UniRule"/>
</dbReference>
<sequence length="141" mass="15895">MIELFTTLNPWLKAIHIVSMTIFISGVLAASFSFKIDLDITENIHIPVWAQREYRWDQIMTTPALFITFASGLIIAIHGQWFSSKWLPAKIVFVLILAGIHGFQAKLLRQIANGINVRKKQATLIILICTISIIVLAIIKP</sequence>
<evidence type="ECO:0000256" key="2">
    <source>
        <dbReference type="SAM" id="Phobius"/>
    </source>
</evidence>
<evidence type="ECO:0000313" key="3">
    <source>
        <dbReference type="EMBL" id="AMX17455.1"/>
    </source>
</evidence>
<dbReference type="AlphaFoldDB" id="A0A0Q1KB12"/>
<dbReference type="InterPro" id="IPR005265">
    <property type="entry name" value="HemJ-like"/>
</dbReference>
<dbReference type="Proteomes" id="UP000271320">
    <property type="component" value="Unassembled WGS sequence"/>
</dbReference>
<feature type="transmembrane region" description="Helical" evidence="2">
    <location>
        <begin position="91"/>
        <end position="109"/>
    </location>
</feature>
<organism evidence="4 6">
    <name type="scientific">Acinetobacter pittii</name>
    <name type="common">Acinetobacter genomosp. 3</name>
    <dbReference type="NCBI Taxonomy" id="48296"/>
    <lineage>
        <taxon>Bacteria</taxon>
        <taxon>Pseudomonadati</taxon>
        <taxon>Pseudomonadota</taxon>
        <taxon>Gammaproteobacteria</taxon>
        <taxon>Moraxellales</taxon>
        <taxon>Moraxellaceae</taxon>
        <taxon>Acinetobacter</taxon>
        <taxon>Acinetobacter calcoaceticus/baumannii complex</taxon>
    </lineage>
</organism>
<dbReference type="Proteomes" id="UP000076152">
    <property type="component" value="Chromosome"/>
</dbReference>
<comment type="similarity">
    <text evidence="1">Belongs to the HemJ family.</text>
</comment>
<evidence type="ECO:0000313" key="4">
    <source>
        <dbReference type="EMBL" id="RSO63351.1"/>
    </source>
</evidence>
<comment type="catalytic activity">
    <reaction evidence="1">
        <text>protoporphyrinogen IX + 3 A = protoporphyrin IX + 3 AH2</text>
        <dbReference type="Rhea" id="RHEA:62000"/>
        <dbReference type="ChEBI" id="CHEBI:13193"/>
        <dbReference type="ChEBI" id="CHEBI:17499"/>
        <dbReference type="ChEBI" id="CHEBI:57306"/>
        <dbReference type="ChEBI" id="CHEBI:57307"/>
    </reaction>
</comment>
<dbReference type="EMBL" id="RFEW01000001">
    <property type="protein sequence ID" value="RSO63351.1"/>
    <property type="molecule type" value="Genomic_DNA"/>
</dbReference>
<dbReference type="PIRSF" id="PIRSF004638">
    <property type="entry name" value="UCP004638"/>
    <property type="match status" value="1"/>
</dbReference>
<comment type="pathway">
    <text evidence="1">Porphyrin-containing compound metabolism; protoporphyrin-IX biosynthesis; protoporphyrin-IX from protoporphyrinogen-IX: step 1/1.</text>
</comment>
<evidence type="ECO:0000313" key="6">
    <source>
        <dbReference type="Proteomes" id="UP000271320"/>
    </source>
</evidence>
<dbReference type="EMBL" id="CP015145">
    <property type="protein sequence ID" value="AMX17455.1"/>
    <property type="molecule type" value="Genomic_DNA"/>
</dbReference>
<keyword evidence="2" id="KW-0812">Transmembrane</keyword>
<name>A0A0Q1KB12_ACIPI</name>
<feature type="transmembrane region" description="Helical" evidence="2">
    <location>
        <begin position="121"/>
        <end position="139"/>
    </location>
</feature>
<dbReference type="Pfam" id="PF03653">
    <property type="entry name" value="UPF0093"/>
    <property type="match status" value="1"/>
</dbReference>
<gene>
    <name evidence="4" type="ORF">EA752_01100</name>
    <name evidence="3" type="ORF">IEC338SC_0262</name>
</gene>
<keyword evidence="2" id="KW-1133">Transmembrane helix</keyword>
<feature type="transmembrane region" description="Helical" evidence="2">
    <location>
        <begin position="59"/>
        <end position="79"/>
    </location>
</feature>
<reference evidence="3 5" key="1">
    <citation type="submission" date="2016-04" db="EMBL/GenBank/DDBJ databases">
        <title>Complete genome sequencing of OXA-72 bearing Acinetobacter pittii strain IEC338SC.</title>
        <authorList>
            <person name="Brasiliense D.M."/>
            <person name="Lima K.V."/>
            <person name="Souza C.O."/>
            <person name="Dutra L.G."/>
            <person name="Mamizuka E.M."/>
            <person name="Perez-Chaparro P.J."/>
            <person name="McCulloch J.A."/>
        </authorList>
    </citation>
    <scope>NUCLEOTIDE SEQUENCE [LARGE SCALE GENOMIC DNA]</scope>
    <source>
        <strain evidence="3 5">IEC338SC</strain>
    </source>
</reference>
<keyword evidence="1 2" id="KW-0472">Membrane</keyword>
<keyword evidence="1" id="KW-0408">Iron</keyword>